<protein>
    <submittedName>
        <fullName evidence="1">Peptide transporter ptr2</fullName>
    </submittedName>
</protein>
<name>A0ACC1K3X2_9FUNG</name>
<feature type="non-terminal residue" evidence="1">
    <location>
        <position position="168"/>
    </location>
</feature>
<keyword evidence="2" id="KW-1185">Reference proteome</keyword>
<proteinExistence type="predicted"/>
<gene>
    <name evidence="1" type="primary">PTR2_3</name>
    <name evidence="1" type="ORF">GGI18_004812</name>
</gene>
<evidence type="ECO:0000313" key="2">
    <source>
        <dbReference type="Proteomes" id="UP001140066"/>
    </source>
</evidence>
<dbReference type="Proteomes" id="UP001140066">
    <property type="component" value="Unassembled WGS sequence"/>
</dbReference>
<accession>A0ACC1K3X2</accession>
<comment type="caution">
    <text evidence="1">The sequence shown here is derived from an EMBL/GenBank/DDBJ whole genome shotgun (WGS) entry which is preliminary data.</text>
</comment>
<evidence type="ECO:0000313" key="1">
    <source>
        <dbReference type="EMBL" id="KAJ2772822.1"/>
    </source>
</evidence>
<sequence>MSTDLPRNVVPQQPHLMTEIPLDAAVYQPPPEYVESKIASDTEHDFLRENERWPTPEEERTWVRVADNIPTAAFLIIVTEFCERFTYYGASGIFNNYISNGYKVPGSSPGAIDGGKQMATGLINFFQFFCYICPIFGAIVADQWLGKYKTILLFACVYLVGNLVLTLT</sequence>
<dbReference type="EMBL" id="JANBUK010002390">
    <property type="protein sequence ID" value="KAJ2772822.1"/>
    <property type="molecule type" value="Genomic_DNA"/>
</dbReference>
<organism evidence="1 2">
    <name type="scientific">Coemansia linderi</name>
    <dbReference type="NCBI Taxonomy" id="2663919"/>
    <lineage>
        <taxon>Eukaryota</taxon>
        <taxon>Fungi</taxon>
        <taxon>Fungi incertae sedis</taxon>
        <taxon>Zoopagomycota</taxon>
        <taxon>Kickxellomycotina</taxon>
        <taxon>Kickxellomycetes</taxon>
        <taxon>Kickxellales</taxon>
        <taxon>Kickxellaceae</taxon>
        <taxon>Coemansia</taxon>
    </lineage>
</organism>
<reference evidence="1" key="1">
    <citation type="submission" date="2022-07" db="EMBL/GenBank/DDBJ databases">
        <title>Phylogenomic reconstructions and comparative analyses of Kickxellomycotina fungi.</title>
        <authorList>
            <person name="Reynolds N.K."/>
            <person name="Stajich J.E."/>
            <person name="Barry K."/>
            <person name="Grigoriev I.V."/>
            <person name="Crous P."/>
            <person name="Smith M.E."/>
        </authorList>
    </citation>
    <scope>NUCLEOTIDE SEQUENCE</scope>
    <source>
        <strain evidence="1">BCRC 34191</strain>
    </source>
</reference>